<dbReference type="InterPro" id="IPR029069">
    <property type="entry name" value="HotDog_dom_sf"/>
</dbReference>
<dbReference type="InterPro" id="IPR049450">
    <property type="entry name" value="ACOT8-like_C"/>
</dbReference>
<dbReference type="EMBL" id="JADLQN010000005">
    <property type="protein sequence ID" value="MBF6357510.1"/>
    <property type="molecule type" value="Genomic_DNA"/>
</dbReference>
<dbReference type="PANTHER" id="PTHR38110:SF1">
    <property type="entry name" value="THIOESTERASE DOMAIN-CONTAINING PROTEIN"/>
    <property type="match status" value="1"/>
</dbReference>
<proteinExistence type="predicted"/>
<reference evidence="3 4" key="1">
    <citation type="submission" date="2020-10" db="EMBL/GenBank/DDBJ databases">
        <title>Identification of Nocardia species via Next-generation sequencing and recognition of intraspecies genetic diversity.</title>
        <authorList>
            <person name="Li P."/>
            <person name="Li P."/>
            <person name="Lu B."/>
        </authorList>
    </citation>
    <scope>NUCLEOTIDE SEQUENCE [LARGE SCALE GENOMIC DNA]</scope>
    <source>
        <strain evidence="3 4">BJ06-0143</strain>
    </source>
</reference>
<protein>
    <submittedName>
        <fullName evidence="3">Thioesterase family protein</fullName>
    </submittedName>
</protein>
<keyword evidence="4" id="KW-1185">Reference proteome</keyword>
<name>A0ABS0DGB8_9NOCA</name>
<dbReference type="Pfam" id="PF20789">
    <property type="entry name" value="4HBT_3C"/>
    <property type="match status" value="1"/>
</dbReference>
<evidence type="ECO:0000259" key="2">
    <source>
        <dbReference type="Pfam" id="PF20789"/>
    </source>
</evidence>
<dbReference type="InterPro" id="IPR049449">
    <property type="entry name" value="TesB_ACOT8-like_N"/>
</dbReference>
<dbReference type="Proteomes" id="UP000707731">
    <property type="component" value="Unassembled WGS sequence"/>
</dbReference>
<dbReference type="Pfam" id="PF13622">
    <property type="entry name" value="4HBT_3"/>
    <property type="match status" value="1"/>
</dbReference>
<evidence type="ECO:0000313" key="4">
    <source>
        <dbReference type="Proteomes" id="UP000707731"/>
    </source>
</evidence>
<feature type="domain" description="Acyl-CoA thioesterase-like C-terminal" evidence="2">
    <location>
        <begin position="185"/>
        <end position="302"/>
    </location>
</feature>
<dbReference type="CDD" id="cd03440">
    <property type="entry name" value="hot_dog"/>
    <property type="match status" value="1"/>
</dbReference>
<feature type="domain" description="Acyl-CoA thioesterase-like N-terminal HotDog" evidence="1">
    <location>
        <begin position="55"/>
        <end position="144"/>
    </location>
</feature>
<dbReference type="SUPFAM" id="SSF54637">
    <property type="entry name" value="Thioesterase/thiol ester dehydrase-isomerase"/>
    <property type="match status" value="2"/>
</dbReference>
<evidence type="ECO:0000259" key="1">
    <source>
        <dbReference type="Pfam" id="PF13622"/>
    </source>
</evidence>
<dbReference type="Gene3D" id="2.40.160.210">
    <property type="entry name" value="Acyl-CoA thioesterase, double hotdog domain"/>
    <property type="match status" value="1"/>
</dbReference>
<dbReference type="InterPro" id="IPR052389">
    <property type="entry name" value="Sec_Metab_Biosynth-Assoc"/>
</dbReference>
<dbReference type="PANTHER" id="PTHR38110">
    <property type="entry name" value="CHROMOSOME 23, WHOLE GENOME SHOTGUN SEQUENCE"/>
    <property type="match status" value="1"/>
</dbReference>
<comment type="caution">
    <text evidence="3">The sequence shown here is derived from an EMBL/GenBank/DDBJ whole genome shotgun (WGS) entry which is preliminary data.</text>
</comment>
<organism evidence="3 4">
    <name type="scientific">Nocardia higoensis</name>
    <dbReference type="NCBI Taxonomy" id="228599"/>
    <lineage>
        <taxon>Bacteria</taxon>
        <taxon>Bacillati</taxon>
        <taxon>Actinomycetota</taxon>
        <taxon>Actinomycetes</taxon>
        <taxon>Mycobacteriales</taxon>
        <taxon>Nocardiaceae</taxon>
        <taxon>Nocardia</taxon>
    </lineage>
</organism>
<gene>
    <name evidence="3" type="ORF">IU449_23670</name>
</gene>
<evidence type="ECO:0000313" key="3">
    <source>
        <dbReference type="EMBL" id="MBF6357510.1"/>
    </source>
</evidence>
<dbReference type="InterPro" id="IPR042171">
    <property type="entry name" value="Acyl-CoA_hotdog"/>
</dbReference>
<dbReference type="RefSeq" id="WP_195004340.1">
    <property type="nucleotide sequence ID" value="NZ_JADLQN010000005.1"/>
</dbReference>
<sequence length="306" mass="32837">MTTDVSAGAAPSSAGQAALDAPFGEVCAVWRIDDGELGPSAAARDETARYRGVIADTWTVGPKVHGGTMVAGSAAAATAWLRASDPERVGMAPIAASSDFLGAPEPGEVDYEVHIRKVGRQICLVDVTLTQGGKPRVRSAFTFGHLDDAEPIFAHEHDDMPAEPSTDAVGYRDTPMGKIVNVSVGADLAMDRQWAPFLDGEQGLPRLRLWIRPFDGDQRDPEVAAYFAMMTADISPPVPMNLGRFGWAPTVQMTTYLRRRPAPGWLRVIATTHEVGGRMFDCDQLVLDSTGAVVAQSRQLALLPQR</sequence>
<accession>A0ABS0DGB8</accession>